<reference evidence="1 2" key="1">
    <citation type="journal article" date="2016" name="Nat. Commun.">
        <title>Thousands of microbial genomes shed light on interconnected biogeochemical processes in an aquifer system.</title>
        <authorList>
            <person name="Anantharaman K."/>
            <person name="Brown C.T."/>
            <person name="Hug L.A."/>
            <person name="Sharon I."/>
            <person name="Castelle C.J."/>
            <person name="Probst A.J."/>
            <person name="Thomas B.C."/>
            <person name="Singh A."/>
            <person name="Wilkins M.J."/>
            <person name="Karaoz U."/>
            <person name="Brodie E.L."/>
            <person name="Williams K.H."/>
            <person name="Hubbard S.S."/>
            <person name="Banfield J.F."/>
        </authorList>
    </citation>
    <scope>NUCLEOTIDE SEQUENCE [LARGE SCALE GENOMIC DNA]</scope>
</reference>
<evidence type="ECO:0000313" key="1">
    <source>
        <dbReference type="EMBL" id="OGK19412.1"/>
    </source>
</evidence>
<organism evidence="1 2">
    <name type="scientific">Candidatus Roizmanbacteria bacterium RIFCSPHIGHO2_01_FULL_39_8</name>
    <dbReference type="NCBI Taxonomy" id="1802033"/>
    <lineage>
        <taxon>Bacteria</taxon>
        <taxon>Candidatus Roizmaniibacteriota</taxon>
    </lineage>
</organism>
<protein>
    <submittedName>
        <fullName evidence="1">Uncharacterized protein</fullName>
    </submittedName>
</protein>
<gene>
    <name evidence="1" type="ORF">A2866_01740</name>
</gene>
<dbReference type="AlphaFoldDB" id="A0A1F7GLP1"/>
<accession>A0A1F7GLP1</accession>
<name>A0A1F7GLP1_9BACT</name>
<sequence>MSLIDGASEGVKIYIKDPHIGTIFGALTMAYLAFDTELRGPRLVAEAIQAGWTVLASGATP</sequence>
<comment type="caution">
    <text evidence="1">The sequence shown here is derived from an EMBL/GenBank/DDBJ whole genome shotgun (WGS) entry which is preliminary data.</text>
</comment>
<proteinExistence type="predicted"/>
<dbReference type="Proteomes" id="UP000177026">
    <property type="component" value="Unassembled WGS sequence"/>
</dbReference>
<dbReference type="EMBL" id="MFZI01000049">
    <property type="protein sequence ID" value="OGK19412.1"/>
    <property type="molecule type" value="Genomic_DNA"/>
</dbReference>
<evidence type="ECO:0000313" key="2">
    <source>
        <dbReference type="Proteomes" id="UP000177026"/>
    </source>
</evidence>